<gene>
    <name evidence="2" type="ORF">KK1_007229</name>
</gene>
<evidence type="ECO:0000256" key="1">
    <source>
        <dbReference type="SAM" id="MobiDB-lite"/>
    </source>
</evidence>
<name>A0A151U5I4_CAJCA</name>
<protein>
    <submittedName>
        <fullName evidence="2">Uncharacterized protein</fullName>
    </submittedName>
</protein>
<evidence type="ECO:0000313" key="3">
    <source>
        <dbReference type="Proteomes" id="UP000075243"/>
    </source>
</evidence>
<reference evidence="2 3" key="1">
    <citation type="journal article" date="2012" name="Nat. Biotechnol.">
        <title>Draft genome sequence of pigeonpea (Cajanus cajan), an orphan legume crop of resource-poor farmers.</title>
        <authorList>
            <person name="Varshney R.K."/>
            <person name="Chen W."/>
            <person name="Li Y."/>
            <person name="Bharti A.K."/>
            <person name="Saxena R.K."/>
            <person name="Schlueter J.A."/>
            <person name="Donoghue M.T."/>
            <person name="Azam S."/>
            <person name="Fan G."/>
            <person name="Whaley A.M."/>
            <person name="Farmer A.D."/>
            <person name="Sheridan J."/>
            <person name="Iwata A."/>
            <person name="Tuteja R."/>
            <person name="Penmetsa R.V."/>
            <person name="Wu W."/>
            <person name="Upadhyaya H.D."/>
            <person name="Yang S.P."/>
            <person name="Shah T."/>
            <person name="Saxena K.B."/>
            <person name="Michael T."/>
            <person name="McCombie W.R."/>
            <person name="Yang B."/>
            <person name="Zhang G."/>
            <person name="Yang H."/>
            <person name="Wang J."/>
            <person name="Spillane C."/>
            <person name="Cook D.R."/>
            <person name="May G.D."/>
            <person name="Xu X."/>
            <person name="Jackson S.A."/>
        </authorList>
    </citation>
    <scope>NUCLEOTIDE SEQUENCE [LARGE SCALE GENOMIC DNA]</scope>
    <source>
        <strain evidence="3">cv. Asha</strain>
    </source>
</reference>
<feature type="region of interest" description="Disordered" evidence="1">
    <location>
        <begin position="212"/>
        <end position="255"/>
    </location>
</feature>
<feature type="region of interest" description="Disordered" evidence="1">
    <location>
        <begin position="1"/>
        <end position="24"/>
    </location>
</feature>
<dbReference type="Gramene" id="C.cajan_07029.t">
    <property type="protein sequence ID" value="C.cajan_07029.t"/>
    <property type="gene ID" value="C.cajan_07029"/>
</dbReference>
<sequence>MDQGQSSGISTSNPSIGGTNGFGFDGMISNNPTASFGKRSRPMFEFDVVGNPVVINNALHQQERASTVAVPQILPPFVGELERGFQAPEQSSLFHASQNTLHPELYYQLGSMGPNYAVASPTAVTSLGNGNYNLPTSNFTAQMHGESSSSVQLPQTHESCPQNPLGFANYGAQGSCFPTTQWKNNPNLQQPAESQLSTGLRTLEMMQSGGLISSYSLGGRSSSNSESQSPNTQQQQGPIGNIHHIPYPREMGESSSRNVKMKMTLSDDNQPSTELQMGSLHDATTQGNGNPQPPRPVRYSLYDPMYEQMGFPVDPHLRMFFGRKRRQCKF</sequence>
<dbReference type="Proteomes" id="UP000075243">
    <property type="component" value="Chromosome 2"/>
</dbReference>
<organism evidence="2 3">
    <name type="scientific">Cajanus cajan</name>
    <name type="common">Pigeon pea</name>
    <name type="synonym">Cajanus indicus</name>
    <dbReference type="NCBI Taxonomy" id="3821"/>
    <lineage>
        <taxon>Eukaryota</taxon>
        <taxon>Viridiplantae</taxon>
        <taxon>Streptophyta</taxon>
        <taxon>Embryophyta</taxon>
        <taxon>Tracheophyta</taxon>
        <taxon>Spermatophyta</taxon>
        <taxon>Magnoliopsida</taxon>
        <taxon>eudicotyledons</taxon>
        <taxon>Gunneridae</taxon>
        <taxon>Pentapetalae</taxon>
        <taxon>rosids</taxon>
        <taxon>fabids</taxon>
        <taxon>Fabales</taxon>
        <taxon>Fabaceae</taxon>
        <taxon>Papilionoideae</taxon>
        <taxon>50 kb inversion clade</taxon>
        <taxon>NPAAA clade</taxon>
        <taxon>indigoferoid/millettioid clade</taxon>
        <taxon>Phaseoleae</taxon>
        <taxon>Cajanus</taxon>
    </lineage>
</organism>
<dbReference type="EMBL" id="CM003604">
    <property type="protein sequence ID" value="KYP74544.1"/>
    <property type="molecule type" value="Genomic_DNA"/>
</dbReference>
<feature type="compositionally biased region" description="Low complexity" evidence="1">
    <location>
        <begin position="212"/>
        <end position="237"/>
    </location>
</feature>
<keyword evidence="3" id="KW-1185">Reference proteome</keyword>
<accession>A0A151U5I4</accession>
<evidence type="ECO:0000313" key="2">
    <source>
        <dbReference type="EMBL" id="KYP74544.1"/>
    </source>
</evidence>
<feature type="compositionally biased region" description="Polar residues" evidence="1">
    <location>
        <begin position="1"/>
        <end position="17"/>
    </location>
</feature>
<proteinExistence type="predicted"/>
<dbReference type="AlphaFoldDB" id="A0A151U5I4"/>
<dbReference type="OMA" id="THESCPQ"/>